<dbReference type="Proteomes" id="UP001140560">
    <property type="component" value="Unassembled WGS sequence"/>
</dbReference>
<feature type="compositionally biased region" description="Basic residues" evidence="3">
    <location>
        <begin position="148"/>
        <end position="157"/>
    </location>
</feature>
<accession>A0A9W8Y4P6</accession>
<evidence type="ECO:0000313" key="5">
    <source>
        <dbReference type="EMBL" id="KAJ4366381.1"/>
    </source>
</evidence>
<dbReference type="OrthoDB" id="2270193at2759"/>
<sequence length="535" mass="60374">MANPDPQEEVKLTSGLPGELLRRARETAALTPSDALARTLQRAKEKENNEAAKRAAMQVLARRLGEARVNGESLSPVKKEQFMVEEEQVHVFQSEVVNASDLDMQVDSPGSDVSRHSLQPEAVEKSKEVPRGPRYPHNKEMRAGKQEHRSKRARLREKRATTPPPLPLPPVAESSSAGANREAVAADRITNIPPPSSSSSSLFVPENQSDKYKARPLPEWYTTINESALRMKELSKRRPQSLTSLEALKECIARSEIERNSSQLKQLHEDLRDYVHKAEITLQVDKYIIKKSRILSPDTGLPKIFNSNSRFLADLKADAYQLYNRWCNEDFEQNILRGIVTVKGGDRTNDRLDQAYKAKHPTTPRFYGEGDLVLGQWWPTQLCTVRDGAHGSPQGGISGEKDKGAYSIVLSGGSGYHDKDDGDTIEYSGTEGKNFTPTENTLHLVKSLELGNPIRVIRSAQLVKTNKYRPELGLRYDGLYTVKGYVIVDRETAMHQFRLERCKGQEKIRCEDNAARRPTIFEVKEHERLWKAKSW</sequence>
<keyword evidence="1 2" id="KW-0539">Nucleus</keyword>
<feature type="region of interest" description="Disordered" evidence="3">
    <location>
        <begin position="102"/>
        <end position="209"/>
    </location>
</feature>
<evidence type="ECO:0000259" key="4">
    <source>
        <dbReference type="PROSITE" id="PS51015"/>
    </source>
</evidence>
<name>A0A9W8Y4P6_9PLEO</name>
<dbReference type="SUPFAM" id="SSF88697">
    <property type="entry name" value="PUA domain-like"/>
    <property type="match status" value="1"/>
</dbReference>
<keyword evidence="6" id="KW-1185">Reference proteome</keyword>
<dbReference type="GO" id="GO:0016567">
    <property type="term" value="P:protein ubiquitination"/>
    <property type="evidence" value="ECO:0007669"/>
    <property type="project" value="TreeGrafter"/>
</dbReference>
<feature type="domain" description="YDG" evidence="4">
    <location>
        <begin position="367"/>
        <end position="503"/>
    </location>
</feature>
<dbReference type="InterPro" id="IPR015947">
    <property type="entry name" value="PUA-like_sf"/>
</dbReference>
<evidence type="ECO:0000256" key="1">
    <source>
        <dbReference type="ARBA" id="ARBA00023242"/>
    </source>
</evidence>
<dbReference type="GO" id="GO:0044027">
    <property type="term" value="P:negative regulation of gene expression via chromosomal CpG island methylation"/>
    <property type="evidence" value="ECO:0007669"/>
    <property type="project" value="TreeGrafter"/>
</dbReference>
<comment type="caution">
    <text evidence="5">The sequence shown here is derived from an EMBL/GenBank/DDBJ whole genome shotgun (WGS) entry which is preliminary data.</text>
</comment>
<dbReference type="PANTHER" id="PTHR14140:SF27">
    <property type="entry name" value="OS04G0289800 PROTEIN"/>
    <property type="match status" value="1"/>
</dbReference>
<dbReference type="GO" id="GO:0061630">
    <property type="term" value="F:ubiquitin protein ligase activity"/>
    <property type="evidence" value="ECO:0007669"/>
    <property type="project" value="TreeGrafter"/>
</dbReference>
<proteinExistence type="predicted"/>
<dbReference type="AlphaFoldDB" id="A0A9W8Y4P6"/>
<dbReference type="PROSITE" id="PS51015">
    <property type="entry name" value="YDG"/>
    <property type="match status" value="1"/>
</dbReference>
<dbReference type="Pfam" id="PF02182">
    <property type="entry name" value="SAD_SRA"/>
    <property type="match status" value="1"/>
</dbReference>
<dbReference type="GO" id="GO:0005634">
    <property type="term" value="C:nucleus"/>
    <property type="evidence" value="ECO:0007669"/>
    <property type="project" value="UniProtKB-SubCell"/>
</dbReference>
<feature type="compositionally biased region" description="Basic and acidic residues" evidence="3">
    <location>
        <begin position="122"/>
        <end position="147"/>
    </location>
</feature>
<comment type="subcellular location">
    <subcellularLocation>
        <location evidence="2">Nucleus</location>
    </subcellularLocation>
</comment>
<evidence type="ECO:0000256" key="3">
    <source>
        <dbReference type="SAM" id="MobiDB-lite"/>
    </source>
</evidence>
<organism evidence="5 6">
    <name type="scientific">Neocucurbitaria cava</name>
    <dbReference type="NCBI Taxonomy" id="798079"/>
    <lineage>
        <taxon>Eukaryota</taxon>
        <taxon>Fungi</taxon>
        <taxon>Dikarya</taxon>
        <taxon>Ascomycota</taxon>
        <taxon>Pezizomycotina</taxon>
        <taxon>Dothideomycetes</taxon>
        <taxon>Pleosporomycetidae</taxon>
        <taxon>Pleosporales</taxon>
        <taxon>Pleosporineae</taxon>
        <taxon>Cucurbitariaceae</taxon>
        <taxon>Neocucurbitaria</taxon>
    </lineage>
</organism>
<dbReference type="EMBL" id="JAPEUY010000014">
    <property type="protein sequence ID" value="KAJ4366381.1"/>
    <property type="molecule type" value="Genomic_DNA"/>
</dbReference>
<reference evidence="5" key="1">
    <citation type="submission" date="2022-10" db="EMBL/GenBank/DDBJ databases">
        <title>Tapping the CABI collections for fungal endophytes: first genome assemblies for Collariella, Neodidymelliopsis, Ascochyta clinopodiicola, Didymella pomorum, Didymosphaeria variabile, Neocosmospora piperis and Neocucurbitaria cava.</title>
        <authorList>
            <person name="Hill R."/>
        </authorList>
    </citation>
    <scope>NUCLEOTIDE SEQUENCE</scope>
    <source>
        <strain evidence="5">IMI 356814</strain>
    </source>
</reference>
<evidence type="ECO:0000256" key="2">
    <source>
        <dbReference type="PROSITE-ProRule" id="PRU00358"/>
    </source>
</evidence>
<dbReference type="InterPro" id="IPR045134">
    <property type="entry name" value="UHRF1/2-like"/>
</dbReference>
<evidence type="ECO:0000313" key="6">
    <source>
        <dbReference type="Proteomes" id="UP001140560"/>
    </source>
</evidence>
<dbReference type="InterPro" id="IPR003105">
    <property type="entry name" value="SRA_YDG"/>
</dbReference>
<dbReference type="PANTHER" id="PTHR14140">
    <property type="entry name" value="E3 UBIQUITIN-PROTEIN LIGASE UHRF-RELATED"/>
    <property type="match status" value="1"/>
</dbReference>
<gene>
    <name evidence="5" type="ORF">N0V83_008017</name>
</gene>
<dbReference type="SMART" id="SM00466">
    <property type="entry name" value="SRA"/>
    <property type="match status" value="1"/>
</dbReference>
<dbReference type="InterPro" id="IPR036987">
    <property type="entry name" value="SRA-YDG_sf"/>
</dbReference>
<protein>
    <recommendedName>
        <fullName evidence="4">YDG domain-containing protein</fullName>
    </recommendedName>
</protein>
<dbReference type="Gene3D" id="2.30.280.10">
    <property type="entry name" value="SRA-YDG"/>
    <property type="match status" value="1"/>
</dbReference>